<dbReference type="OrthoDB" id="18529at2759"/>
<proteinExistence type="predicted"/>
<feature type="region of interest" description="Disordered" evidence="1">
    <location>
        <begin position="195"/>
        <end position="216"/>
    </location>
</feature>
<evidence type="ECO:0000256" key="1">
    <source>
        <dbReference type="SAM" id="MobiDB-lite"/>
    </source>
</evidence>
<dbReference type="InterPro" id="IPR037507">
    <property type="entry name" value="Ribosomal_mL59"/>
</dbReference>
<dbReference type="InParanoid" id="A0A369K873"/>
<dbReference type="Pfam" id="PF18126">
    <property type="entry name" value="Mitoc_mL59"/>
    <property type="match status" value="1"/>
</dbReference>
<evidence type="ECO:0000313" key="4">
    <source>
        <dbReference type="Proteomes" id="UP000076154"/>
    </source>
</evidence>
<sequence length="216" mass="24660">MSALQAVKAFRFKQLKSLPKHIQKFGPLPPPTEPVDSAVAHRLPNPFLPRLNPRTGRWAPAAISLRRQADLVKRAKESNTLFLLPPGPKAPLPTTMSFKEAAVEAQKQFGGKPNRKVTTAYKKELEAVWMNAVEWDGKAEFKDVAGAELGTRLYAAKKRMFKGHRWERLKEARDSKKSILLRDMARRVRNYKAYYQKRKPNPLKTSSSSKQRKLPF</sequence>
<reference evidence="3" key="1">
    <citation type="submission" date="2018-04" db="EMBL/GenBank/DDBJ databases">
        <title>Whole genome sequencing of Hypsizygus marmoreus.</title>
        <authorList>
            <person name="Choi I.-G."/>
            <person name="Min B."/>
            <person name="Kim J.-G."/>
            <person name="Kim S."/>
            <person name="Oh Y.-L."/>
            <person name="Kong W.-S."/>
            <person name="Park H."/>
            <person name="Jeong J."/>
            <person name="Song E.-S."/>
        </authorList>
    </citation>
    <scope>NUCLEOTIDE SEQUENCE [LARGE SCALE GENOMIC DNA]</scope>
    <source>
        <strain evidence="3">51987-8</strain>
    </source>
</reference>
<dbReference type="PANTHER" id="PTHR28041">
    <property type="entry name" value="54S RIBOSOMAL PROTEIN L25, MITOCHONDRIAL"/>
    <property type="match status" value="1"/>
</dbReference>
<keyword evidence="4" id="KW-1185">Reference proteome</keyword>
<comment type="caution">
    <text evidence="3">The sequence shown here is derived from an EMBL/GenBank/DDBJ whole genome shotgun (WGS) entry which is preliminary data.</text>
</comment>
<evidence type="ECO:0000313" key="3">
    <source>
        <dbReference type="EMBL" id="RDB30118.1"/>
    </source>
</evidence>
<dbReference type="Proteomes" id="UP000076154">
    <property type="component" value="Unassembled WGS sequence"/>
</dbReference>
<feature type="domain" description="Large ribosomal subunit protein mL59" evidence="2">
    <location>
        <begin position="6"/>
        <end position="192"/>
    </location>
</feature>
<dbReference type="STRING" id="39966.A0A369K873"/>
<dbReference type="AlphaFoldDB" id="A0A369K873"/>
<dbReference type="GO" id="GO:0005762">
    <property type="term" value="C:mitochondrial large ribosomal subunit"/>
    <property type="evidence" value="ECO:0007669"/>
    <property type="project" value="InterPro"/>
</dbReference>
<accession>A0A369K873</accession>
<evidence type="ECO:0000259" key="2">
    <source>
        <dbReference type="Pfam" id="PF18126"/>
    </source>
</evidence>
<dbReference type="EMBL" id="LUEZ02000009">
    <property type="protein sequence ID" value="RDB30118.1"/>
    <property type="molecule type" value="Genomic_DNA"/>
</dbReference>
<gene>
    <name evidence="3" type="ORF">Hypma_014029</name>
</gene>
<dbReference type="GO" id="GO:0003735">
    <property type="term" value="F:structural constituent of ribosome"/>
    <property type="evidence" value="ECO:0007669"/>
    <property type="project" value="InterPro"/>
</dbReference>
<dbReference type="InterPro" id="IPR040922">
    <property type="entry name" value="Ribosomal_mL59_dom"/>
</dbReference>
<organism evidence="3 4">
    <name type="scientific">Hypsizygus marmoreus</name>
    <name type="common">White beech mushroom</name>
    <name type="synonym">Agaricus marmoreus</name>
    <dbReference type="NCBI Taxonomy" id="39966"/>
    <lineage>
        <taxon>Eukaryota</taxon>
        <taxon>Fungi</taxon>
        <taxon>Dikarya</taxon>
        <taxon>Basidiomycota</taxon>
        <taxon>Agaricomycotina</taxon>
        <taxon>Agaricomycetes</taxon>
        <taxon>Agaricomycetidae</taxon>
        <taxon>Agaricales</taxon>
        <taxon>Tricholomatineae</taxon>
        <taxon>Lyophyllaceae</taxon>
        <taxon>Hypsizygus</taxon>
    </lineage>
</organism>
<protein>
    <recommendedName>
        <fullName evidence="2">Large ribosomal subunit protein mL59 domain-containing protein</fullName>
    </recommendedName>
</protein>
<dbReference type="PANTHER" id="PTHR28041:SF1">
    <property type="entry name" value="LARGE RIBOSOMAL SUBUNIT PROTEIN ML59"/>
    <property type="match status" value="1"/>
</dbReference>
<name>A0A369K873_HYPMA</name>